<sequence length="27" mass="3243">MSINMEELNFLIYLSKQYCSLANLWAF</sequence>
<organism evidence="1">
    <name type="scientific">Arundo donax</name>
    <name type="common">Giant reed</name>
    <name type="synonym">Donax arundinaceus</name>
    <dbReference type="NCBI Taxonomy" id="35708"/>
    <lineage>
        <taxon>Eukaryota</taxon>
        <taxon>Viridiplantae</taxon>
        <taxon>Streptophyta</taxon>
        <taxon>Embryophyta</taxon>
        <taxon>Tracheophyta</taxon>
        <taxon>Spermatophyta</taxon>
        <taxon>Magnoliopsida</taxon>
        <taxon>Liliopsida</taxon>
        <taxon>Poales</taxon>
        <taxon>Poaceae</taxon>
        <taxon>PACMAD clade</taxon>
        <taxon>Arundinoideae</taxon>
        <taxon>Arundineae</taxon>
        <taxon>Arundo</taxon>
    </lineage>
</organism>
<dbReference type="AlphaFoldDB" id="A0A0A8Y333"/>
<reference evidence="1" key="2">
    <citation type="journal article" date="2015" name="Data Brief">
        <title>Shoot transcriptome of the giant reed, Arundo donax.</title>
        <authorList>
            <person name="Barrero R.A."/>
            <person name="Guerrero F.D."/>
            <person name="Moolhuijzen P."/>
            <person name="Goolsby J.A."/>
            <person name="Tidwell J."/>
            <person name="Bellgard S.E."/>
            <person name="Bellgard M.I."/>
        </authorList>
    </citation>
    <scope>NUCLEOTIDE SEQUENCE</scope>
    <source>
        <tissue evidence="1">Shoot tissue taken approximately 20 cm above the soil surface</tissue>
    </source>
</reference>
<dbReference type="EMBL" id="GBRH01277711">
    <property type="protein sequence ID" value="JAD20184.1"/>
    <property type="molecule type" value="Transcribed_RNA"/>
</dbReference>
<proteinExistence type="predicted"/>
<accession>A0A0A8Y333</accession>
<name>A0A0A8Y333_ARUDO</name>
<evidence type="ECO:0000313" key="1">
    <source>
        <dbReference type="EMBL" id="JAD20184.1"/>
    </source>
</evidence>
<reference evidence="1" key="1">
    <citation type="submission" date="2014-09" db="EMBL/GenBank/DDBJ databases">
        <authorList>
            <person name="Magalhaes I.L.F."/>
            <person name="Oliveira U."/>
            <person name="Santos F.R."/>
            <person name="Vidigal T.H.D.A."/>
            <person name="Brescovit A.D."/>
            <person name="Santos A.J."/>
        </authorList>
    </citation>
    <scope>NUCLEOTIDE SEQUENCE</scope>
    <source>
        <tissue evidence="1">Shoot tissue taken approximately 20 cm above the soil surface</tissue>
    </source>
</reference>
<protein>
    <submittedName>
        <fullName evidence="1">Uncharacterized protein</fullName>
    </submittedName>
</protein>